<name>A0A318SV93_9BURK</name>
<dbReference type="RefSeq" id="WP_146228759.1">
    <property type="nucleotide sequence ID" value="NZ_JAMOFZ010000025.1"/>
</dbReference>
<dbReference type="InterPro" id="IPR045691">
    <property type="entry name" value="DUF6056"/>
</dbReference>
<feature type="transmembrane region" description="Helical" evidence="1">
    <location>
        <begin position="435"/>
        <end position="453"/>
    </location>
</feature>
<feature type="transmembrane region" description="Helical" evidence="1">
    <location>
        <begin position="409"/>
        <end position="428"/>
    </location>
</feature>
<organism evidence="2 3">
    <name type="scientific">Xylophilus ampelinus</name>
    <dbReference type="NCBI Taxonomy" id="54067"/>
    <lineage>
        <taxon>Bacteria</taxon>
        <taxon>Pseudomonadati</taxon>
        <taxon>Pseudomonadota</taxon>
        <taxon>Betaproteobacteria</taxon>
        <taxon>Burkholderiales</taxon>
        <taxon>Xylophilus</taxon>
    </lineage>
</organism>
<keyword evidence="3" id="KW-1185">Reference proteome</keyword>
<dbReference type="Proteomes" id="UP000247540">
    <property type="component" value="Unassembled WGS sequence"/>
</dbReference>
<accession>A0A318SV93</accession>
<reference evidence="2 3" key="1">
    <citation type="submission" date="2018-06" db="EMBL/GenBank/DDBJ databases">
        <title>Genomic Encyclopedia of Type Strains, Phase III (KMG-III): the genomes of soil and plant-associated and newly described type strains.</title>
        <authorList>
            <person name="Whitman W."/>
        </authorList>
    </citation>
    <scope>NUCLEOTIDE SEQUENCE [LARGE SCALE GENOMIC DNA]</scope>
    <source>
        <strain evidence="2 3">CECT 7646</strain>
    </source>
</reference>
<dbReference type="Pfam" id="PF19528">
    <property type="entry name" value="DUF6056"/>
    <property type="match status" value="1"/>
</dbReference>
<dbReference type="OrthoDB" id="2284195at2"/>
<keyword evidence="1" id="KW-1133">Transmembrane helix</keyword>
<feature type="transmembrane region" description="Helical" evidence="1">
    <location>
        <begin position="202"/>
        <end position="221"/>
    </location>
</feature>
<dbReference type="AlphaFoldDB" id="A0A318SV93"/>
<evidence type="ECO:0000313" key="2">
    <source>
        <dbReference type="EMBL" id="PYE74349.1"/>
    </source>
</evidence>
<evidence type="ECO:0008006" key="4">
    <source>
        <dbReference type="Google" id="ProtNLM"/>
    </source>
</evidence>
<feature type="transmembrane region" description="Helical" evidence="1">
    <location>
        <begin position="380"/>
        <end position="403"/>
    </location>
</feature>
<evidence type="ECO:0000256" key="1">
    <source>
        <dbReference type="SAM" id="Phobius"/>
    </source>
</evidence>
<comment type="caution">
    <text evidence="2">The sequence shown here is derived from an EMBL/GenBank/DDBJ whole genome shotgun (WGS) entry which is preliminary data.</text>
</comment>
<feature type="transmembrane region" description="Helical" evidence="1">
    <location>
        <begin position="135"/>
        <end position="153"/>
    </location>
</feature>
<keyword evidence="1" id="KW-0812">Transmembrane</keyword>
<feature type="transmembrane region" description="Helical" evidence="1">
    <location>
        <begin position="255"/>
        <end position="280"/>
    </location>
</feature>
<feature type="transmembrane region" description="Helical" evidence="1">
    <location>
        <begin position="349"/>
        <end position="368"/>
    </location>
</feature>
<keyword evidence="1" id="KW-0472">Membrane</keyword>
<sequence length="456" mass="50556">MVKFASMITAERAARMVFVLFVLVVLAIAWTQGLRVGDDMMYRDALRDKRLFEYVAHRYQIWSGRFLIDATTVAMVQSVTLWRLCTTAMTTLLFGMLAYYLGAVRRPLQMAMLCAGLFLIDAEVARPAFWWMTGSFNYAWPLALAAVALLPFVRPDLPRRAFLLTLPAAVYACNHEQVGLLLLGLETVLAVWLWRRQGRLRAWHVLQMAVGSVSLITVLLAPGTSARFGVHTTYWFPQYLQLDMVERVFSGLQLAFGHVFAAGNPVTFLLAVALLGVVWLRSRDPIDRALAVAPVLMFSLPLAAQLIGPGRTEATRLLDIANFPAGSTGRDRFEEFWIGLAGNAVEPMLYLHFLFCCIGTLCIGMGLYRALATDARWGRGLAPLLWTAGICSTAMVGMSPSLYASGPRIFFFQDMLSLVLLCAVMVQLPHRDVRWLLLLTALPLAGVGIRAAIGMS</sequence>
<feature type="transmembrane region" description="Helical" evidence="1">
    <location>
        <begin position="81"/>
        <end position="101"/>
    </location>
</feature>
<feature type="transmembrane region" description="Helical" evidence="1">
    <location>
        <begin position="289"/>
        <end position="308"/>
    </location>
</feature>
<protein>
    <recommendedName>
        <fullName evidence="4">Glucosyltransferase GtrII-like protein</fullName>
    </recommendedName>
</protein>
<gene>
    <name evidence="2" type="ORF">DFQ15_12522</name>
</gene>
<evidence type="ECO:0000313" key="3">
    <source>
        <dbReference type="Proteomes" id="UP000247540"/>
    </source>
</evidence>
<proteinExistence type="predicted"/>
<dbReference type="EMBL" id="QJTC01000025">
    <property type="protein sequence ID" value="PYE74349.1"/>
    <property type="molecule type" value="Genomic_DNA"/>
</dbReference>